<keyword evidence="1" id="KW-0489">Methyltransferase</keyword>
<keyword evidence="1" id="KW-0808">Transferase</keyword>
<dbReference type="Proteomes" id="UP001596380">
    <property type="component" value="Unassembled WGS sequence"/>
</dbReference>
<evidence type="ECO:0000313" key="2">
    <source>
        <dbReference type="Proteomes" id="UP001596380"/>
    </source>
</evidence>
<dbReference type="EC" id="2.1.1.-" evidence="1"/>
<name>A0ABW2CDM1_9ACTN</name>
<dbReference type="Gene3D" id="3.40.50.150">
    <property type="entry name" value="Vaccinia Virus protein VP39"/>
    <property type="match status" value="1"/>
</dbReference>
<dbReference type="InterPro" id="IPR029063">
    <property type="entry name" value="SAM-dependent_MTases_sf"/>
</dbReference>
<dbReference type="InterPro" id="IPR006764">
    <property type="entry name" value="SAM_dep_MeTrfase_SAV2177_type"/>
</dbReference>
<dbReference type="GO" id="GO:0032259">
    <property type="term" value="P:methylation"/>
    <property type="evidence" value="ECO:0007669"/>
    <property type="project" value="UniProtKB-KW"/>
</dbReference>
<evidence type="ECO:0000313" key="1">
    <source>
        <dbReference type="EMBL" id="MFC6879280.1"/>
    </source>
</evidence>
<sequence>MSYAAPTEEMVKVTELAQRAMKKGTMRSAEEIAGLFGDLELLEPGLVTVTRWRPDETPVPPELLEVPLLGGLARKR</sequence>
<organism evidence="1 2">
    <name type="scientific">Actinomadura yumaensis</name>
    <dbReference type="NCBI Taxonomy" id="111807"/>
    <lineage>
        <taxon>Bacteria</taxon>
        <taxon>Bacillati</taxon>
        <taxon>Actinomycetota</taxon>
        <taxon>Actinomycetes</taxon>
        <taxon>Streptosporangiales</taxon>
        <taxon>Thermomonosporaceae</taxon>
        <taxon>Actinomadura</taxon>
    </lineage>
</organism>
<reference evidence="2" key="1">
    <citation type="journal article" date="2019" name="Int. J. Syst. Evol. Microbiol.">
        <title>The Global Catalogue of Microorganisms (GCM) 10K type strain sequencing project: providing services to taxonomists for standard genome sequencing and annotation.</title>
        <authorList>
            <consortium name="The Broad Institute Genomics Platform"/>
            <consortium name="The Broad Institute Genome Sequencing Center for Infectious Disease"/>
            <person name="Wu L."/>
            <person name="Ma J."/>
        </authorList>
    </citation>
    <scope>NUCLEOTIDE SEQUENCE [LARGE SCALE GENOMIC DNA]</scope>
    <source>
        <strain evidence="2">JCM 3369</strain>
    </source>
</reference>
<dbReference type="RefSeq" id="WP_309240063.1">
    <property type="nucleotide sequence ID" value="NZ_JBHSXS010000002.1"/>
</dbReference>
<protein>
    <submittedName>
        <fullName evidence="1">SAM-dependent methyltransferase</fullName>
        <ecNumber evidence="1">2.1.1.-</ecNumber>
    </submittedName>
</protein>
<proteinExistence type="predicted"/>
<dbReference type="GO" id="GO:0008168">
    <property type="term" value="F:methyltransferase activity"/>
    <property type="evidence" value="ECO:0007669"/>
    <property type="project" value="UniProtKB-KW"/>
</dbReference>
<gene>
    <name evidence="1" type="ORF">ACFQKB_05825</name>
</gene>
<keyword evidence="2" id="KW-1185">Reference proteome</keyword>
<accession>A0ABW2CDM1</accession>
<dbReference type="Pfam" id="PF04672">
    <property type="entry name" value="Methyltransf_19"/>
    <property type="match status" value="1"/>
</dbReference>
<comment type="caution">
    <text evidence="1">The sequence shown here is derived from an EMBL/GenBank/DDBJ whole genome shotgun (WGS) entry which is preliminary data.</text>
</comment>
<dbReference type="EMBL" id="JBHSXS010000002">
    <property type="protein sequence ID" value="MFC6879280.1"/>
    <property type="molecule type" value="Genomic_DNA"/>
</dbReference>